<reference evidence="1" key="1">
    <citation type="submission" date="2012-09" db="EMBL/GenBank/DDBJ databases">
        <title>Metagenomic Characterization of a Microbial Community in Wastewater Detects High Levels of Antibiotic Resistance.</title>
        <authorList>
            <person name="Abrams M."/>
            <person name="Caldwell A."/>
            <person name="Vandaei E."/>
            <person name="Lee W."/>
            <person name="Perrott J."/>
            <person name="Khan S.Y."/>
            <person name="Ta J."/>
            <person name="Romero D."/>
            <person name="Nguyen V."/>
            <person name="Pourmand N."/>
            <person name="Ouverney C.C."/>
        </authorList>
    </citation>
    <scope>NUCLEOTIDE SEQUENCE</scope>
</reference>
<dbReference type="EMBL" id="JX649906">
    <property type="protein sequence ID" value="AGC72572.1"/>
    <property type="molecule type" value="Genomic_DNA"/>
</dbReference>
<sequence>MARRESAAGSLRRTVRWFLAQPRAALPFYCDAARIGSFAVEPKRLAAGEPGTVFRLFITLSMYQALRDVVIMRQQRELPRCSMRVVADARALKQAITSHRCAALRSAAAFEQGCDVSKSGAVIDCGRCPGAACHVKDATRVFHRMGDMGKLPTSAWLRVWEGGLHGLRARVCRAELSPTKRAALLVDEVAAIHRVGRKLATLFVSALSTPALAPGLTPWFPEVDGNELVVVDTNVARAIDALRRPGASRSYDARAEWLRRQAAKLDLRRLGPGLPAYSPRLVQEALYAFCSKSNRLAQGDACANRSTACRACVPALCPFLSR</sequence>
<evidence type="ECO:0000313" key="1">
    <source>
        <dbReference type="EMBL" id="AGC72572.1"/>
    </source>
</evidence>
<organism evidence="1">
    <name type="scientific">uncultured bacterium A1Q1_fos_1870</name>
    <dbReference type="NCBI Taxonomy" id="1256554"/>
    <lineage>
        <taxon>Bacteria</taxon>
        <taxon>environmental samples</taxon>
    </lineage>
</organism>
<name>L7VTT1_9BACT</name>
<accession>L7VTT1</accession>
<proteinExistence type="predicted"/>
<protein>
    <submittedName>
        <fullName evidence="1">Uncharacterized protein</fullName>
    </submittedName>
</protein>
<dbReference type="AlphaFoldDB" id="L7VTT1"/>